<keyword evidence="4 6" id="KW-0472">Membrane</keyword>
<evidence type="ECO:0000313" key="9">
    <source>
        <dbReference type="Proteomes" id="UP001044222"/>
    </source>
</evidence>
<evidence type="ECO:0000256" key="4">
    <source>
        <dbReference type="ARBA" id="ARBA00023136"/>
    </source>
</evidence>
<dbReference type="Pfam" id="PF01694">
    <property type="entry name" value="Rhomboid"/>
    <property type="match status" value="1"/>
</dbReference>
<feature type="domain" description="Peptidase S54 rhomboid" evidence="7">
    <location>
        <begin position="64"/>
        <end position="207"/>
    </location>
</feature>
<gene>
    <name evidence="8" type="ORF">ANANG_G00234060</name>
</gene>
<dbReference type="Gene3D" id="1.20.1540.10">
    <property type="entry name" value="Rhomboid-like"/>
    <property type="match status" value="1"/>
</dbReference>
<feature type="transmembrane region" description="Helical" evidence="6">
    <location>
        <begin position="43"/>
        <end position="61"/>
    </location>
</feature>
<dbReference type="FunFam" id="1.20.1540.10:FF:000008">
    <property type="entry name" value="RHOMBOID-like protein 13"/>
    <property type="match status" value="1"/>
</dbReference>
<name>A0A9D3LVD6_ANGAN</name>
<dbReference type="GO" id="GO:0004252">
    <property type="term" value="F:serine-type endopeptidase activity"/>
    <property type="evidence" value="ECO:0007669"/>
    <property type="project" value="InterPro"/>
</dbReference>
<dbReference type="AlphaFoldDB" id="A0A9D3LVD6"/>
<keyword evidence="3 6" id="KW-1133">Transmembrane helix</keyword>
<dbReference type="GO" id="GO:0016020">
    <property type="term" value="C:membrane"/>
    <property type="evidence" value="ECO:0007669"/>
    <property type="project" value="UniProtKB-SubCell"/>
</dbReference>
<protein>
    <recommendedName>
        <fullName evidence="7">Peptidase S54 rhomboid domain-containing protein</fullName>
    </recommendedName>
</protein>
<dbReference type="InterPro" id="IPR022764">
    <property type="entry name" value="Peptidase_S54_rhomboid_dom"/>
</dbReference>
<dbReference type="PANTHER" id="PTHR43066">
    <property type="entry name" value="RHOMBOID-RELATED PROTEIN"/>
    <property type="match status" value="1"/>
</dbReference>
<dbReference type="SUPFAM" id="SSF144091">
    <property type="entry name" value="Rhomboid-like"/>
    <property type="match status" value="1"/>
</dbReference>
<dbReference type="InterPro" id="IPR035952">
    <property type="entry name" value="Rhomboid-like_sf"/>
</dbReference>
<keyword evidence="9" id="KW-1185">Reference proteome</keyword>
<evidence type="ECO:0000256" key="6">
    <source>
        <dbReference type="SAM" id="Phobius"/>
    </source>
</evidence>
<accession>A0A9D3LVD6</accession>
<evidence type="ECO:0000256" key="3">
    <source>
        <dbReference type="ARBA" id="ARBA00022989"/>
    </source>
</evidence>
<evidence type="ECO:0000256" key="2">
    <source>
        <dbReference type="ARBA" id="ARBA00022692"/>
    </source>
</evidence>
<evidence type="ECO:0000256" key="1">
    <source>
        <dbReference type="ARBA" id="ARBA00004141"/>
    </source>
</evidence>
<feature type="transmembrane region" description="Helical" evidence="6">
    <location>
        <begin position="181"/>
        <end position="205"/>
    </location>
</feature>
<dbReference type="Proteomes" id="UP001044222">
    <property type="component" value="Chromosome 13"/>
</dbReference>
<dbReference type="PANTHER" id="PTHR43066:SF14">
    <property type="entry name" value="RHOMBOID-RELATED PROTEIN 4"/>
    <property type="match status" value="1"/>
</dbReference>
<proteinExistence type="predicted"/>
<evidence type="ECO:0000256" key="5">
    <source>
        <dbReference type="SAM" id="MobiDB-lite"/>
    </source>
</evidence>
<feature type="compositionally biased region" description="Polar residues" evidence="5">
    <location>
        <begin position="245"/>
        <end position="256"/>
    </location>
</feature>
<comment type="caution">
    <text evidence="8">The sequence shown here is derived from an EMBL/GenBank/DDBJ whole genome shotgun (WGS) entry which is preliminary data.</text>
</comment>
<keyword evidence="2 6" id="KW-0812">Transmembrane</keyword>
<reference evidence="8" key="1">
    <citation type="submission" date="2021-01" db="EMBL/GenBank/DDBJ databases">
        <title>A chromosome-scale assembly of European eel, Anguilla anguilla.</title>
        <authorList>
            <person name="Henkel C."/>
            <person name="Jong-Raadsen S.A."/>
            <person name="Dufour S."/>
            <person name="Weltzien F.-A."/>
            <person name="Palstra A.P."/>
            <person name="Pelster B."/>
            <person name="Spaink H.P."/>
            <person name="Van Den Thillart G.E."/>
            <person name="Jansen H."/>
            <person name="Zahm M."/>
            <person name="Klopp C."/>
            <person name="Cedric C."/>
            <person name="Louis A."/>
            <person name="Berthelot C."/>
            <person name="Parey E."/>
            <person name="Roest Crollius H."/>
            <person name="Montfort J."/>
            <person name="Robinson-Rechavi M."/>
            <person name="Bucao C."/>
            <person name="Bouchez O."/>
            <person name="Gislard M."/>
            <person name="Lluch J."/>
            <person name="Milhes M."/>
            <person name="Lampietro C."/>
            <person name="Lopez Roques C."/>
            <person name="Donnadieu C."/>
            <person name="Braasch I."/>
            <person name="Desvignes T."/>
            <person name="Postlethwait J."/>
            <person name="Bobe J."/>
            <person name="Guiguen Y."/>
            <person name="Dirks R."/>
        </authorList>
    </citation>
    <scope>NUCLEOTIDE SEQUENCE</scope>
    <source>
        <strain evidence="8">Tag_6206</strain>
        <tissue evidence="8">Liver</tissue>
    </source>
</reference>
<feature type="region of interest" description="Disordered" evidence="5">
    <location>
        <begin position="245"/>
        <end position="271"/>
    </location>
</feature>
<evidence type="ECO:0000259" key="7">
    <source>
        <dbReference type="Pfam" id="PF01694"/>
    </source>
</evidence>
<evidence type="ECO:0000313" key="8">
    <source>
        <dbReference type="EMBL" id="KAG5836947.1"/>
    </source>
</evidence>
<feature type="transmembrane region" description="Helical" evidence="6">
    <location>
        <begin position="103"/>
        <end position="122"/>
    </location>
</feature>
<dbReference type="EMBL" id="JAFIRN010000013">
    <property type="protein sequence ID" value="KAG5836947.1"/>
    <property type="molecule type" value="Genomic_DNA"/>
</dbReference>
<sequence length="324" mass="35929">MRSRQRGGANLGLLLLASQIFQMGVNNIPPVTLATLGLNVYLFLAPLAPLMQACISVQTCWGRDWRRLLLAPLHHADDWHLYYNMVSLLWKGSRLERRLGGAWFAYLLSVFSLLTGVAYLLLERGLAELTHDPSYDMQCAVGFSGVLFGLKVVNNYYYPGGVTNVMGFPVANRYACWAELILIHVMSPGTSFVGHLAGILVGLLYTTGPLKSVMETCAGVLTSNGYSAGQRNYYSSSGYSGYGGTRSNYPYPQNESPRTHTSRPGFHPYATGLSEEEEYEAAIRASLRDRGGAAHESPAYGFNIPQQPDVLEEVRQRRLQRFDR</sequence>
<comment type="subcellular location">
    <subcellularLocation>
        <location evidence="1">Membrane</location>
        <topology evidence="1">Multi-pass membrane protein</topology>
    </subcellularLocation>
</comment>
<organism evidence="8 9">
    <name type="scientific">Anguilla anguilla</name>
    <name type="common">European freshwater eel</name>
    <name type="synonym">Muraena anguilla</name>
    <dbReference type="NCBI Taxonomy" id="7936"/>
    <lineage>
        <taxon>Eukaryota</taxon>
        <taxon>Metazoa</taxon>
        <taxon>Chordata</taxon>
        <taxon>Craniata</taxon>
        <taxon>Vertebrata</taxon>
        <taxon>Euteleostomi</taxon>
        <taxon>Actinopterygii</taxon>
        <taxon>Neopterygii</taxon>
        <taxon>Teleostei</taxon>
        <taxon>Anguilliformes</taxon>
        <taxon>Anguillidae</taxon>
        <taxon>Anguilla</taxon>
    </lineage>
</organism>